<gene>
    <name evidence="2" type="ORF">LU674_029430</name>
</gene>
<dbReference type="AlphaFoldDB" id="A0AAW7HQZ6"/>
<organism evidence="2 3">
    <name type="scientific">Pseudomonas alloputida</name>
    <dbReference type="NCBI Taxonomy" id="1940621"/>
    <lineage>
        <taxon>Bacteria</taxon>
        <taxon>Pseudomonadati</taxon>
        <taxon>Pseudomonadota</taxon>
        <taxon>Gammaproteobacteria</taxon>
        <taxon>Pseudomonadales</taxon>
        <taxon>Pseudomonadaceae</taxon>
        <taxon>Pseudomonas</taxon>
    </lineage>
</organism>
<evidence type="ECO:0000259" key="1">
    <source>
        <dbReference type="Pfam" id="PF04606"/>
    </source>
</evidence>
<evidence type="ECO:0000313" key="3">
    <source>
        <dbReference type="Proteomes" id="UP001165439"/>
    </source>
</evidence>
<dbReference type="InterPro" id="IPR007684">
    <property type="entry name" value="Znf_Ogr/Delta"/>
</dbReference>
<name>A0AAW7HQZ6_9PSED</name>
<dbReference type="GeneID" id="83677672"/>
<dbReference type="Proteomes" id="UP001165439">
    <property type="component" value="Unassembled WGS sequence"/>
</dbReference>
<evidence type="ECO:0000313" key="2">
    <source>
        <dbReference type="EMBL" id="MDM3956397.1"/>
    </source>
</evidence>
<sequence length="85" mass="9623">MRVYCGSCGKKARISRVEEESPTYAKLYCMCLEPHCGHSFVSEFSFSHTLKPANSKAVGNTIIDRILQLTEEQQTQILQQLDLLT</sequence>
<feature type="domain" description="Zinc finger Ogr/Delta-type" evidence="1">
    <location>
        <begin position="5"/>
        <end position="50"/>
    </location>
</feature>
<dbReference type="Pfam" id="PF04606">
    <property type="entry name" value="Ogr_Delta"/>
    <property type="match status" value="1"/>
</dbReference>
<dbReference type="EMBL" id="JAJSRF020000001">
    <property type="protein sequence ID" value="MDM3956397.1"/>
    <property type="molecule type" value="Genomic_DNA"/>
</dbReference>
<accession>A0AAW7HQZ6</accession>
<proteinExistence type="predicted"/>
<comment type="caution">
    <text evidence="2">The sequence shown here is derived from an EMBL/GenBank/DDBJ whole genome shotgun (WGS) entry which is preliminary data.</text>
</comment>
<reference evidence="2" key="1">
    <citation type="submission" date="2023-06" db="EMBL/GenBank/DDBJ databases">
        <title>MBL-encoding genomic islands in Pseudomonas spp. in Poland.</title>
        <authorList>
            <person name="Urbanowicz P."/>
            <person name="Izdebski R."/>
            <person name="Biedrzycka M."/>
            <person name="Gniadkowski M."/>
        </authorList>
    </citation>
    <scope>NUCLEOTIDE SEQUENCE</scope>
    <source>
        <strain evidence="2">NMI5768_13</strain>
    </source>
</reference>
<dbReference type="RefSeq" id="WP_232885701.1">
    <property type="nucleotide sequence ID" value="NZ_CP128540.1"/>
</dbReference>
<protein>
    <submittedName>
        <fullName evidence="2">Ogr/Delta-like zinc finger family protein</fullName>
    </submittedName>
</protein>